<dbReference type="InterPro" id="IPR017853">
    <property type="entry name" value="GH"/>
</dbReference>
<dbReference type="InterPro" id="IPR050386">
    <property type="entry name" value="Glycosyl_hydrolase_5"/>
</dbReference>
<dbReference type="PROSITE" id="PS00659">
    <property type="entry name" value="GLYCOSYL_HYDROL_F5"/>
    <property type="match status" value="1"/>
</dbReference>
<dbReference type="SUPFAM" id="SSF51445">
    <property type="entry name" value="(Trans)glycosidases"/>
    <property type="match status" value="1"/>
</dbReference>
<dbReference type="InterPro" id="IPR016282">
    <property type="entry name" value="Glyco_hydro_5_endoGlcnase_B"/>
</dbReference>
<accession>A0A7W0DI21</accession>
<dbReference type="Pfam" id="PF03442">
    <property type="entry name" value="CBM_X2"/>
    <property type="match status" value="1"/>
</dbReference>
<feature type="domain" description="Carbohydrate binding X2" evidence="10">
    <location>
        <begin position="392"/>
        <end position="474"/>
    </location>
</feature>
<dbReference type="Proteomes" id="UP000545761">
    <property type="component" value="Unassembled WGS sequence"/>
</dbReference>
<evidence type="ECO:0000256" key="6">
    <source>
        <dbReference type="ARBA" id="ARBA00023295"/>
    </source>
</evidence>
<keyword evidence="3 8" id="KW-0378">Hydrolase</keyword>
<keyword evidence="5" id="KW-0119">Carbohydrate metabolism</keyword>
<comment type="similarity">
    <text evidence="1 8">Belongs to the glycosyl hydrolase 5 (cellulase A) family.</text>
</comment>
<evidence type="ECO:0000256" key="8">
    <source>
        <dbReference type="RuleBase" id="RU361153"/>
    </source>
</evidence>
<evidence type="ECO:0000256" key="3">
    <source>
        <dbReference type="ARBA" id="ARBA00022801"/>
    </source>
</evidence>
<reference evidence="12 13" key="1">
    <citation type="submission" date="2020-07" db="EMBL/GenBank/DDBJ databases">
        <title>Streptomyces isolated from Indian soil.</title>
        <authorList>
            <person name="Mandal S."/>
            <person name="Maiti P.K."/>
        </authorList>
    </citation>
    <scope>NUCLEOTIDE SEQUENCE [LARGE SCALE GENOMIC DNA]</scope>
    <source>
        <strain evidence="12 13">PSKA28</strain>
    </source>
</reference>
<dbReference type="RefSeq" id="WP_181656448.1">
    <property type="nucleotide sequence ID" value="NZ_JACEHE010000003.1"/>
</dbReference>
<dbReference type="GO" id="GO:0008422">
    <property type="term" value="F:beta-glucosidase activity"/>
    <property type="evidence" value="ECO:0007669"/>
    <property type="project" value="TreeGrafter"/>
</dbReference>
<comment type="caution">
    <text evidence="12">The sequence shown here is derived from an EMBL/GenBank/DDBJ whole genome shotgun (WGS) entry which is preliminary data.</text>
</comment>
<feature type="domain" description="Glycoside hydrolase family 5" evidence="9">
    <location>
        <begin position="80"/>
        <end position="356"/>
    </location>
</feature>
<dbReference type="InterPro" id="IPR013783">
    <property type="entry name" value="Ig-like_fold"/>
</dbReference>
<dbReference type="Gene3D" id="2.60.40.10">
    <property type="entry name" value="Immunoglobulins"/>
    <property type="match status" value="1"/>
</dbReference>
<dbReference type="InterPro" id="IPR014756">
    <property type="entry name" value="Ig_E-set"/>
</dbReference>
<dbReference type="PANTHER" id="PTHR31297:SF41">
    <property type="entry name" value="ENDOGLUCANASE, PUTATIVE (AFU_ORTHOLOGUE AFUA_5G01830)-RELATED"/>
    <property type="match status" value="1"/>
</dbReference>
<dbReference type="Pfam" id="PF00150">
    <property type="entry name" value="Cellulase"/>
    <property type="match status" value="1"/>
</dbReference>
<dbReference type="GO" id="GO:0009986">
    <property type="term" value="C:cell surface"/>
    <property type="evidence" value="ECO:0007669"/>
    <property type="project" value="TreeGrafter"/>
</dbReference>
<dbReference type="EMBL" id="JACEHE010000003">
    <property type="protein sequence ID" value="MBA2945496.1"/>
    <property type="molecule type" value="Genomic_DNA"/>
</dbReference>
<evidence type="ECO:0000313" key="13">
    <source>
        <dbReference type="Proteomes" id="UP000545761"/>
    </source>
</evidence>
<dbReference type="SUPFAM" id="SSF81296">
    <property type="entry name" value="E set domains"/>
    <property type="match status" value="1"/>
</dbReference>
<proteinExistence type="inferred from homology"/>
<evidence type="ECO:0000259" key="10">
    <source>
        <dbReference type="Pfam" id="PF03442"/>
    </source>
</evidence>
<evidence type="ECO:0000259" key="11">
    <source>
        <dbReference type="Pfam" id="PF18448"/>
    </source>
</evidence>
<evidence type="ECO:0000256" key="5">
    <source>
        <dbReference type="ARBA" id="ARBA00023277"/>
    </source>
</evidence>
<protein>
    <submittedName>
        <fullName evidence="12">Cellulase family glycosylhydrolase</fullName>
    </submittedName>
</protein>
<dbReference type="InterPro" id="IPR018087">
    <property type="entry name" value="Glyco_hydro_5_CS"/>
</dbReference>
<evidence type="ECO:0000259" key="9">
    <source>
        <dbReference type="Pfam" id="PF00150"/>
    </source>
</evidence>
<dbReference type="GO" id="GO:0005576">
    <property type="term" value="C:extracellular region"/>
    <property type="evidence" value="ECO:0007669"/>
    <property type="project" value="TreeGrafter"/>
</dbReference>
<dbReference type="InterPro" id="IPR040946">
    <property type="entry name" value="CBM46"/>
</dbReference>
<dbReference type="PANTHER" id="PTHR31297">
    <property type="entry name" value="GLUCAN ENDO-1,6-BETA-GLUCOSIDASE B"/>
    <property type="match status" value="1"/>
</dbReference>
<sequence>MKHIRQPAHHRRRGQGRLAALLLTLAVMLGLTGGTALGAPDGTKKASPSAVSVPASAMDAVAAMQPSWNLGNTLDAIPNEDSWGNGQTTKATFEKIAADGFRSVRIPVTWSAHQSATAPYTIDATYMARVKQLVDWAQDSRLYVVLNVHHDSWQWVEKITSDHDNVLARFNSTWSQIATTFRDEPRSLIFEGINEPSFAGATDAQKFQYLRELQTSFHSVVRASGGANANRLLSLTTPAGSPDPAFMDDLYTTITGLNDSQLMAQVHFYSWYPFSVNVAGGTHYDATAQKHLDDTFTNMHNTFVAKGIPLYIGEYGLLEYPNHFHPSRVERGEALKYYEHVGYAARKYGITTALWDPFSYLNRETLQWRDLALFAWIKSSWTTRSGTASFDKVFVPKSSPVTAKSLTLNLNGTSFRGVWQGDTKLAAGRDYTVSGNQLTFTATALTRLVGNREYGVNATLQARFSSGLPWNIDIVTNDVPVLSNATGTTESFAVPTQYRGNDLATMHATYADGTNAGPTDWTPYQEFNKAFSPDYPNGTIILTPEFLKRLRDGEPAALVFHFYSGSTVTYHVTKSGSSVTGTAS</sequence>
<evidence type="ECO:0000313" key="12">
    <source>
        <dbReference type="EMBL" id="MBA2945496.1"/>
    </source>
</evidence>
<dbReference type="GO" id="GO:0030245">
    <property type="term" value="P:cellulose catabolic process"/>
    <property type="evidence" value="ECO:0007669"/>
    <property type="project" value="UniProtKB-KW"/>
</dbReference>
<dbReference type="InterPro" id="IPR001547">
    <property type="entry name" value="Glyco_hydro_5"/>
</dbReference>
<evidence type="ECO:0000256" key="7">
    <source>
        <dbReference type="ARBA" id="ARBA00023326"/>
    </source>
</evidence>
<evidence type="ECO:0000256" key="2">
    <source>
        <dbReference type="ARBA" id="ARBA00022729"/>
    </source>
</evidence>
<dbReference type="AlphaFoldDB" id="A0A7W0DI21"/>
<keyword evidence="4" id="KW-0136">Cellulose degradation</keyword>
<name>A0A7W0DI21_9ACTN</name>
<dbReference type="Pfam" id="PF18448">
    <property type="entry name" value="CBM46"/>
    <property type="match status" value="1"/>
</dbReference>
<organism evidence="12 13">
    <name type="scientific">Streptomyces himalayensis subsp. himalayensis</name>
    <dbReference type="NCBI Taxonomy" id="2756131"/>
    <lineage>
        <taxon>Bacteria</taxon>
        <taxon>Bacillati</taxon>
        <taxon>Actinomycetota</taxon>
        <taxon>Actinomycetes</taxon>
        <taxon>Kitasatosporales</taxon>
        <taxon>Streptomycetaceae</taxon>
        <taxon>Streptomyces</taxon>
        <taxon>Streptomyces himalayensis</taxon>
    </lineage>
</organism>
<keyword evidence="2" id="KW-0732">Signal</keyword>
<evidence type="ECO:0000256" key="4">
    <source>
        <dbReference type="ARBA" id="ARBA00023001"/>
    </source>
</evidence>
<keyword evidence="6 8" id="KW-0326">Glycosidase</keyword>
<dbReference type="Gene3D" id="3.20.20.80">
    <property type="entry name" value="Glycosidases"/>
    <property type="match status" value="1"/>
</dbReference>
<dbReference type="PIRSF" id="PIRSF001043">
    <property type="entry name" value="Endoglucanase_B"/>
    <property type="match status" value="1"/>
</dbReference>
<evidence type="ECO:0000256" key="1">
    <source>
        <dbReference type="ARBA" id="ARBA00005641"/>
    </source>
</evidence>
<gene>
    <name evidence="12" type="ORF">H1D24_06590</name>
</gene>
<keyword evidence="7" id="KW-0624">Polysaccharide degradation</keyword>
<feature type="domain" description="Endoglucanase B carbohydrate binding" evidence="11">
    <location>
        <begin position="478"/>
        <end position="582"/>
    </location>
</feature>
<dbReference type="InterPro" id="IPR005102">
    <property type="entry name" value="Carbo-bd_X2"/>
</dbReference>